<proteinExistence type="predicted"/>
<accession>A0ABT8L5X9</accession>
<keyword evidence="2" id="KW-1185">Reference proteome</keyword>
<evidence type="ECO:0000313" key="2">
    <source>
        <dbReference type="Proteomes" id="UP001172083"/>
    </source>
</evidence>
<dbReference type="RefSeq" id="WP_346757179.1">
    <property type="nucleotide sequence ID" value="NZ_JAUJEB010000001.1"/>
</dbReference>
<dbReference type="EMBL" id="JAUJEB010000001">
    <property type="protein sequence ID" value="MDN5211851.1"/>
    <property type="molecule type" value="Genomic_DNA"/>
</dbReference>
<dbReference type="Proteomes" id="UP001172083">
    <property type="component" value="Unassembled WGS sequence"/>
</dbReference>
<protein>
    <submittedName>
        <fullName evidence="1">Uncharacterized protein</fullName>
    </submittedName>
</protein>
<name>A0ABT8L5X9_9BACT</name>
<sequence>MIESDHHENPKWVQITLSGIHELSDYQNGVLGILKEIEINESGQVFKEDLKLIHRILNYLLVDNEFVSRNQQLVLQNPPKFNLPPKIQLAISLIKAELKNLKFVNDMNRQGIDASTGLWDFGSLILGLVGFDNQLSDELSEWYFNCQNDLIETIDQWDEQTFSEQAFYFYINLEIKRREMID</sequence>
<gene>
    <name evidence="1" type="ORF">QQ020_07305</name>
</gene>
<organism evidence="1 2">
    <name type="scientific">Agaribacillus aureus</name>
    <dbReference type="NCBI Taxonomy" id="3051825"/>
    <lineage>
        <taxon>Bacteria</taxon>
        <taxon>Pseudomonadati</taxon>
        <taxon>Bacteroidota</taxon>
        <taxon>Cytophagia</taxon>
        <taxon>Cytophagales</taxon>
        <taxon>Splendidivirgaceae</taxon>
        <taxon>Agaribacillus</taxon>
    </lineage>
</organism>
<reference evidence="1" key="1">
    <citation type="submission" date="2023-06" db="EMBL/GenBank/DDBJ databases">
        <title>Genomic of Agaribacillus aureum.</title>
        <authorList>
            <person name="Wang G."/>
        </authorList>
    </citation>
    <scope>NUCLEOTIDE SEQUENCE</scope>
    <source>
        <strain evidence="1">BMA12</strain>
    </source>
</reference>
<comment type="caution">
    <text evidence="1">The sequence shown here is derived from an EMBL/GenBank/DDBJ whole genome shotgun (WGS) entry which is preliminary data.</text>
</comment>
<evidence type="ECO:0000313" key="1">
    <source>
        <dbReference type="EMBL" id="MDN5211851.1"/>
    </source>
</evidence>